<reference evidence="4 5" key="1">
    <citation type="submission" date="2018-10" db="EMBL/GenBank/DDBJ databases">
        <title>Thermophilic Lithotrophy and Phototrophy in an Intertidal, Iron-rich, Geothermal Spring.</title>
        <authorList>
            <person name="Ward L.M."/>
            <person name="Idei A."/>
            <person name="Nakagawa M."/>
            <person name="Ueno Y."/>
            <person name="Fischer W."/>
            <person name="Mcglynn S.E."/>
        </authorList>
    </citation>
    <scope>NUCLEOTIDE SEQUENCE [LARGE SCALE GENOMIC DNA]</scope>
    <source>
        <strain evidence="4">J137</strain>
    </source>
</reference>
<dbReference type="AlphaFoldDB" id="A0A3M0Z0U8"/>
<dbReference type="EMBL" id="RFKV01000048">
    <property type="protein sequence ID" value="RMD77277.1"/>
    <property type="molecule type" value="Genomic_DNA"/>
</dbReference>
<dbReference type="InterPro" id="IPR008978">
    <property type="entry name" value="HSP20-like_chaperone"/>
</dbReference>
<evidence type="ECO:0000256" key="1">
    <source>
        <dbReference type="PROSITE-ProRule" id="PRU00285"/>
    </source>
</evidence>
<protein>
    <submittedName>
        <fullName evidence="4">Hsp20/alpha crystallin family protein</fullName>
    </submittedName>
</protein>
<dbReference type="Proteomes" id="UP000269410">
    <property type="component" value="Unassembled WGS sequence"/>
</dbReference>
<gene>
    <name evidence="4" type="ORF">D6810_01385</name>
</gene>
<accession>A0A3M0Z0U8</accession>
<feature type="domain" description="SHSP" evidence="3">
    <location>
        <begin position="34"/>
        <end position="147"/>
    </location>
</feature>
<dbReference type="Pfam" id="PF00011">
    <property type="entry name" value="HSP20"/>
    <property type="match status" value="1"/>
</dbReference>
<dbReference type="InterPro" id="IPR002068">
    <property type="entry name" value="A-crystallin/Hsp20_dom"/>
</dbReference>
<dbReference type="Gene3D" id="2.60.40.790">
    <property type="match status" value="1"/>
</dbReference>
<dbReference type="PANTHER" id="PTHR11527">
    <property type="entry name" value="HEAT-SHOCK PROTEIN 20 FAMILY MEMBER"/>
    <property type="match status" value="1"/>
</dbReference>
<comment type="similarity">
    <text evidence="1 2">Belongs to the small heat shock protein (HSP20) family.</text>
</comment>
<proteinExistence type="inferred from homology"/>
<organism evidence="4 5">
    <name type="scientific">Candidatus Dojkabacteria bacterium</name>
    <dbReference type="NCBI Taxonomy" id="2099670"/>
    <lineage>
        <taxon>Bacteria</taxon>
        <taxon>Candidatus Dojkabacteria</taxon>
    </lineage>
</organism>
<evidence type="ECO:0000259" key="3">
    <source>
        <dbReference type="PROSITE" id="PS01031"/>
    </source>
</evidence>
<dbReference type="CDD" id="cd06464">
    <property type="entry name" value="ACD_sHsps-like"/>
    <property type="match status" value="1"/>
</dbReference>
<comment type="caution">
    <text evidence="4">The sequence shown here is derived from an EMBL/GenBank/DDBJ whole genome shotgun (WGS) entry which is preliminary data.</text>
</comment>
<dbReference type="SUPFAM" id="SSF49764">
    <property type="entry name" value="HSP20-like chaperones"/>
    <property type="match status" value="1"/>
</dbReference>
<dbReference type="PROSITE" id="PS01031">
    <property type="entry name" value="SHSP"/>
    <property type="match status" value="1"/>
</dbReference>
<dbReference type="InterPro" id="IPR031107">
    <property type="entry name" value="Small_HSP"/>
</dbReference>
<sequence length="147" mass="16440">MTRRISLVRPSDIFRIMEDSVSGMLSDMGLGSINTGRAAGIDVNVLEYKDKFVVEAKVPGFAKDQISIGFEDGMLIIEASRSSEDERKESDGSYYMHEFSVESYKRAVSLPSKVDADKAEAVLKNGIMYITLPKMPEFMSKKIQIKE</sequence>
<evidence type="ECO:0000256" key="2">
    <source>
        <dbReference type="RuleBase" id="RU003616"/>
    </source>
</evidence>
<evidence type="ECO:0000313" key="5">
    <source>
        <dbReference type="Proteomes" id="UP000269410"/>
    </source>
</evidence>
<name>A0A3M0Z0U8_9BACT</name>
<evidence type="ECO:0000313" key="4">
    <source>
        <dbReference type="EMBL" id="RMD77277.1"/>
    </source>
</evidence>